<comment type="similarity">
    <text evidence="1">Belongs to the GMC oxidoreductase family.</text>
</comment>
<dbReference type="Proteomes" id="UP001310594">
    <property type="component" value="Unassembled WGS sequence"/>
</dbReference>
<dbReference type="SUPFAM" id="SSF51905">
    <property type="entry name" value="FAD/NAD(P)-binding domain"/>
    <property type="match status" value="1"/>
</dbReference>
<dbReference type="EMBL" id="JAVRQU010000007">
    <property type="protein sequence ID" value="KAK5700544.1"/>
    <property type="molecule type" value="Genomic_DNA"/>
</dbReference>
<name>A0AAN7ZNQ2_9PEZI</name>
<dbReference type="Pfam" id="PF05199">
    <property type="entry name" value="GMC_oxred_C"/>
    <property type="match status" value="1"/>
</dbReference>
<dbReference type="SUPFAM" id="SSF54373">
    <property type="entry name" value="FAD-linked reductases, C-terminal domain"/>
    <property type="match status" value="1"/>
</dbReference>
<dbReference type="Pfam" id="PF00732">
    <property type="entry name" value="GMC_oxred_N"/>
    <property type="match status" value="1"/>
</dbReference>
<evidence type="ECO:0000256" key="1">
    <source>
        <dbReference type="ARBA" id="ARBA00010790"/>
    </source>
</evidence>
<evidence type="ECO:0000313" key="3">
    <source>
        <dbReference type="EMBL" id="KAK5700544.1"/>
    </source>
</evidence>
<dbReference type="InterPro" id="IPR036188">
    <property type="entry name" value="FAD/NAD-bd_sf"/>
</dbReference>
<dbReference type="InterPro" id="IPR007867">
    <property type="entry name" value="GMC_OxRtase_C"/>
</dbReference>
<comment type="caution">
    <text evidence="3">The sequence shown here is derived from an EMBL/GenBank/DDBJ whole genome shotgun (WGS) entry which is preliminary data.</text>
</comment>
<dbReference type="AlphaFoldDB" id="A0AAN7ZNQ2"/>
<dbReference type="GO" id="GO:0016614">
    <property type="term" value="F:oxidoreductase activity, acting on CH-OH group of donors"/>
    <property type="evidence" value="ECO:0007669"/>
    <property type="project" value="InterPro"/>
</dbReference>
<gene>
    <name evidence="3" type="ORF">LTR97_005061</name>
</gene>
<sequence length="438" mass="48028">MVVRSAKLVGKVLVARVRQTSRCGRWVYEYNERPLLRLRHLLTTIIAVDQAKDEFDHWATIVGDSRWSFDAVIEHIKKFENLHVEDLPNGGTEYAKPDPRYHGYDGEIDLAIGPVLESEVKHKAPLNPDVNSGNPIGFGVSPHSSWRGMRTTSASAFLRPDRVPPNLTVLVDSRITRLHFDGDRVTGVETESGERFSCSKDVILAGGAIDTPRLLLLSGVGPAKDMEKLNITVTKDVPGVGGSLTDHPTAFMTFEMREGFSDRHAFSGNAEAMEAAVKQFAIDGTGPLTVHYGTCPVAFGKIDEVSESSTFASLAEPVQKLLLQPTVPHYEFAMCGPLLPPGLLASDAEGSFTFFVALQNSQARGSIKLLSSDPKEPPLIDPGYLTNEHDTFVLTKATQAALKFMETPTMQKYRKRDVWAPASSSYDDVKVCLELCAV</sequence>
<feature type="domain" description="Glucose-methanol-choline oxidoreductase N-terminal" evidence="2">
    <location>
        <begin position="207"/>
        <end position="221"/>
    </location>
</feature>
<dbReference type="PIRSF" id="PIRSF000137">
    <property type="entry name" value="Alcohol_oxidase"/>
    <property type="match status" value="1"/>
</dbReference>
<dbReference type="PANTHER" id="PTHR11552">
    <property type="entry name" value="GLUCOSE-METHANOL-CHOLINE GMC OXIDOREDUCTASE"/>
    <property type="match status" value="1"/>
</dbReference>
<dbReference type="InterPro" id="IPR012132">
    <property type="entry name" value="GMC_OxRdtase"/>
</dbReference>
<dbReference type="Gene3D" id="3.50.50.60">
    <property type="entry name" value="FAD/NAD(P)-binding domain"/>
    <property type="match status" value="1"/>
</dbReference>
<evidence type="ECO:0000259" key="2">
    <source>
        <dbReference type="PROSITE" id="PS00624"/>
    </source>
</evidence>
<organism evidence="3 4">
    <name type="scientific">Elasticomyces elasticus</name>
    <dbReference type="NCBI Taxonomy" id="574655"/>
    <lineage>
        <taxon>Eukaryota</taxon>
        <taxon>Fungi</taxon>
        <taxon>Dikarya</taxon>
        <taxon>Ascomycota</taxon>
        <taxon>Pezizomycotina</taxon>
        <taxon>Dothideomycetes</taxon>
        <taxon>Dothideomycetidae</taxon>
        <taxon>Mycosphaerellales</taxon>
        <taxon>Teratosphaeriaceae</taxon>
        <taxon>Elasticomyces</taxon>
    </lineage>
</organism>
<dbReference type="Gene3D" id="3.30.560.10">
    <property type="entry name" value="Glucose Oxidase, domain 3"/>
    <property type="match status" value="1"/>
</dbReference>
<dbReference type="GO" id="GO:0050660">
    <property type="term" value="F:flavin adenine dinucleotide binding"/>
    <property type="evidence" value="ECO:0007669"/>
    <property type="project" value="InterPro"/>
</dbReference>
<dbReference type="PROSITE" id="PS00624">
    <property type="entry name" value="GMC_OXRED_2"/>
    <property type="match status" value="1"/>
</dbReference>
<dbReference type="InterPro" id="IPR000172">
    <property type="entry name" value="GMC_OxRdtase_N"/>
</dbReference>
<reference evidence="3" key="1">
    <citation type="submission" date="2023-08" db="EMBL/GenBank/DDBJ databases">
        <title>Black Yeasts Isolated from many extreme environments.</title>
        <authorList>
            <person name="Coleine C."/>
            <person name="Stajich J.E."/>
            <person name="Selbmann L."/>
        </authorList>
    </citation>
    <scope>NUCLEOTIDE SEQUENCE</scope>
    <source>
        <strain evidence="3">CCFEE 5810</strain>
    </source>
</reference>
<protein>
    <recommendedName>
        <fullName evidence="2">Glucose-methanol-choline oxidoreductase N-terminal domain-containing protein</fullName>
    </recommendedName>
</protein>
<evidence type="ECO:0000313" key="4">
    <source>
        <dbReference type="Proteomes" id="UP001310594"/>
    </source>
</evidence>
<dbReference type="PANTHER" id="PTHR11552:SF134">
    <property type="entry name" value="GLUCOSE-METHANOL-CHOLINE OXIDOREDUCTASE N-TERMINAL DOMAIN-CONTAINING PROTEIN"/>
    <property type="match status" value="1"/>
</dbReference>
<accession>A0AAN7ZNQ2</accession>
<proteinExistence type="inferred from homology"/>